<evidence type="ECO:0000313" key="2">
    <source>
        <dbReference type="Proteomes" id="UP000249890"/>
    </source>
</evidence>
<dbReference type="Pfam" id="PF14552">
    <property type="entry name" value="Tautomerase_2"/>
    <property type="match status" value="1"/>
</dbReference>
<dbReference type="KEGG" id="pdh:B9T62_05930"/>
<dbReference type="AlphaFoldDB" id="A0A2Z2KKI0"/>
<dbReference type="PANTHER" id="PTHR38460:SF1">
    <property type="entry name" value="TAUTOMERASE YOLI-RELATED"/>
    <property type="match status" value="1"/>
</dbReference>
<dbReference type="InterPro" id="IPR037479">
    <property type="entry name" value="Tauto_MSAD"/>
</dbReference>
<proteinExistence type="predicted"/>
<sequence>MPFVRVSYKEGQYDALQLEGISSEIQRALVEHFNVPEEDFFQVFHGHKASEFYYSPSYMDIKRTDGLLFIQITLKSGRSTAQKKHFYSSLAERLSERVAIRTEDVFVVLVDTEFEDWTFGNGIAQMIGPEGAGRR</sequence>
<organism evidence="1 2">
    <name type="scientific">Paenibacillus donghaensis</name>
    <dbReference type="NCBI Taxonomy" id="414771"/>
    <lineage>
        <taxon>Bacteria</taxon>
        <taxon>Bacillati</taxon>
        <taxon>Bacillota</taxon>
        <taxon>Bacilli</taxon>
        <taxon>Bacillales</taxon>
        <taxon>Paenibacillaceae</taxon>
        <taxon>Paenibacillus</taxon>
    </lineage>
</organism>
<accession>A0A2Z2KKI0</accession>
<evidence type="ECO:0000313" key="1">
    <source>
        <dbReference type="EMBL" id="ASA20381.1"/>
    </source>
</evidence>
<dbReference type="PANTHER" id="PTHR38460">
    <property type="entry name" value="TAUTOMERASE YOLI-RELATED"/>
    <property type="match status" value="1"/>
</dbReference>
<dbReference type="InterPro" id="IPR014347">
    <property type="entry name" value="Tautomerase/MIF_sf"/>
</dbReference>
<dbReference type="OrthoDB" id="9804765at2"/>
<keyword evidence="2" id="KW-1185">Reference proteome</keyword>
<dbReference type="Gene3D" id="3.30.429.10">
    <property type="entry name" value="Macrophage Migration Inhibitory Factor"/>
    <property type="match status" value="1"/>
</dbReference>
<reference evidence="1 2" key="1">
    <citation type="submission" date="2017-06" db="EMBL/GenBank/DDBJ databases">
        <title>Complete genome sequence of Paenibacillus donghaensis KCTC 13049T isolated from East Sea sediment, South Korea.</title>
        <authorList>
            <person name="Jung B.K."/>
            <person name="Hong S.-J."/>
            <person name="Shin J.-H."/>
        </authorList>
    </citation>
    <scope>NUCLEOTIDE SEQUENCE [LARGE SCALE GENOMIC DNA]</scope>
    <source>
        <strain evidence="1 2">KCTC 13049</strain>
    </source>
</reference>
<dbReference type="RefSeq" id="WP_087914402.1">
    <property type="nucleotide sequence ID" value="NZ_CP021780.1"/>
</dbReference>
<name>A0A2Z2KKI0_9BACL</name>
<protein>
    <submittedName>
        <fullName evidence="1">Tautomerase family protein</fullName>
    </submittedName>
</protein>
<dbReference type="EMBL" id="CP021780">
    <property type="protein sequence ID" value="ASA20381.1"/>
    <property type="molecule type" value="Genomic_DNA"/>
</dbReference>
<gene>
    <name evidence="1" type="ORF">B9T62_05930</name>
</gene>
<dbReference type="SUPFAM" id="SSF55331">
    <property type="entry name" value="Tautomerase/MIF"/>
    <property type="match status" value="1"/>
</dbReference>
<dbReference type="Proteomes" id="UP000249890">
    <property type="component" value="Chromosome"/>
</dbReference>